<protein>
    <submittedName>
        <fullName evidence="3">Uncharacterized protein</fullName>
    </submittedName>
</protein>
<keyword evidence="2" id="KW-0472">Membrane</keyword>
<comment type="caution">
    <text evidence="3">The sequence shown here is derived from an EMBL/GenBank/DDBJ whole genome shotgun (WGS) entry which is preliminary data.</text>
</comment>
<sequence length="251" mass="29669">MILYYTNIKTLILKLNLIIRTHCHFQIACKSYLSHGRPSLNFLNTAGKSNLNQKHRNKKKREKTEKTYKIKKKKKRKSQDKFTGLSKHDKRERMGALREKQNYFYYFIFIIFVSHMLSSVAMFPVLYMMCTRNLPRRFKEKKKKIDKQGESSSNCPRIILLTSLLFSSKMSFFKLKLNVALFSSISVLLLLDFYLYINYFNFGKKKKKKKMGKENNLTCQFHRGLRPPYIAPVNMFCSSRFGLPPSSHPCI</sequence>
<feature type="transmembrane region" description="Helical" evidence="2">
    <location>
        <begin position="179"/>
        <end position="200"/>
    </location>
</feature>
<keyword evidence="2" id="KW-1133">Transmembrane helix</keyword>
<keyword evidence="4" id="KW-1185">Reference proteome</keyword>
<dbReference type="AlphaFoldDB" id="A0AAW2FAC8"/>
<feature type="region of interest" description="Disordered" evidence="1">
    <location>
        <begin position="44"/>
        <end position="87"/>
    </location>
</feature>
<organism evidence="3 4">
    <name type="scientific">Cardiocondyla obscurior</name>
    <dbReference type="NCBI Taxonomy" id="286306"/>
    <lineage>
        <taxon>Eukaryota</taxon>
        <taxon>Metazoa</taxon>
        <taxon>Ecdysozoa</taxon>
        <taxon>Arthropoda</taxon>
        <taxon>Hexapoda</taxon>
        <taxon>Insecta</taxon>
        <taxon>Pterygota</taxon>
        <taxon>Neoptera</taxon>
        <taxon>Endopterygota</taxon>
        <taxon>Hymenoptera</taxon>
        <taxon>Apocrita</taxon>
        <taxon>Aculeata</taxon>
        <taxon>Formicoidea</taxon>
        <taxon>Formicidae</taxon>
        <taxon>Myrmicinae</taxon>
        <taxon>Cardiocondyla</taxon>
    </lineage>
</organism>
<gene>
    <name evidence="3" type="ORF">PUN28_011922</name>
</gene>
<evidence type="ECO:0000313" key="3">
    <source>
        <dbReference type="EMBL" id="KAL0112175.1"/>
    </source>
</evidence>
<keyword evidence="2" id="KW-0812">Transmembrane</keyword>
<reference evidence="3 4" key="1">
    <citation type="submission" date="2023-03" db="EMBL/GenBank/DDBJ databases">
        <title>High recombination rates correlate with genetic variation in Cardiocondyla obscurior ants.</title>
        <authorList>
            <person name="Errbii M."/>
        </authorList>
    </citation>
    <scope>NUCLEOTIDE SEQUENCE [LARGE SCALE GENOMIC DNA]</scope>
    <source>
        <strain evidence="3">Alpha-2009</strain>
        <tissue evidence="3">Whole body</tissue>
    </source>
</reference>
<feature type="compositionally biased region" description="Basic residues" evidence="1">
    <location>
        <begin position="69"/>
        <end position="78"/>
    </location>
</feature>
<accession>A0AAW2FAC8</accession>
<dbReference type="Proteomes" id="UP001430953">
    <property type="component" value="Unassembled WGS sequence"/>
</dbReference>
<dbReference type="EMBL" id="JADYXP020000012">
    <property type="protein sequence ID" value="KAL0112175.1"/>
    <property type="molecule type" value="Genomic_DNA"/>
</dbReference>
<evidence type="ECO:0000313" key="4">
    <source>
        <dbReference type="Proteomes" id="UP001430953"/>
    </source>
</evidence>
<evidence type="ECO:0000256" key="2">
    <source>
        <dbReference type="SAM" id="Phobius"/>
    </source>
</evidence>
<proteinExistence type="predicted"/>
<feature type="transmembrane region" description="Helical" evidence="2">
    <location>
        <begin position="103"/>
        <end position="130"/>
    </location>
</feature>
<evidence type="ECO:0000256" key="1">
    <source>
        <dbReference type="SAM" id="MobiDB-lite"/>
    </source>
</evidence>
<name>A0AAW2FAC8_9HYME</name>